<sequence>MIKLGDQVEVLDDTINGKVVQLSHNSLIIEDHDGFRFEVSKAEVVPVKPLDVELNAADIHEKIKTDLNLGKTKSSQKSVREVPVIEIDLHIHELVNSTKNMSNFDMLNLQLDTARHRLEQAIKSRQKRLVFIHGVGEGVLKQELETLFRRYDHIDFYDADFKTYGFGATEVYIYQN</sequence>
<evidence type="ECO:0000313" key="3">
    <source>
        <dbReference type="Proteomes" id="UP000184462"/>
    </source>
</evidence>
<accession>A0A1M4TDX9</accession>
<dbReference type="OrthoDB" id="1524810at2"/>
<dbReference type="InterPro" id="IPR002625">
    <property type="entry name" value="Smr_dom"/>
</dbReference>
<keyword evidence="3" id="KW-1185">Reference proteome</keyword>
<dbReference type="PROSITE" id="PS50828">
    <property type="entry name" value="SMR"/>
    <property type="match status" value="1"/>
</dbReference>
<reference evidence="2 3" key="1">
    <citation type="submission" date="2016-11" db="EMBL/GenBank/DDBJ databases">
        <authorList>
            <person name="Jaros S."/>
            <person name="Januszkiewicz K."/>
            <person name="Wedrychowicz H."/>
        </authorList>
    </citation>
    <scope>NUCLEOTIDE SEQUENCE [LARGE SCALE GENOMIC DNA]</scope>
    <source>
        <strain evidence="2 3">DSM 25661</strain>
    </source>
</reference>
<dbReference type="STRING" id="1155689.SAMN05444278_101610"/>
<dbReference type="Proteomes" id="UP000184462">
    <property type="component" value="Unassembled WGS sequence"/>
</dbReference>
<feature type="domain" description="Smr" evidence="1">
    <location>
        <begin position="104"/>
        <end position="174"/>
    </location>
</feature>
<evidence type="ECO:0000259" key="1">
    <source>
        <dbReference type="PROSITE" id="PS50828"/>
    </source>
</evidence>
<dbReference type="EMBL" id="FQTW01000001">
    <property type="protein sequence ID" value="SHE42661.1"/>
    <property type="molecule type" value="Genomic_DNA"/>
</dbReference>
<name>A0A1M4TDX9_9FLAO</name>
<protein>
    <submittedName>
        <fullName evidence="2">Smr domain-containing protein</fullName>
    </submittedName>
</protein>
<dbReference type="Gene3D" id="3.30.1370.110">
    <property type="match status" value="1"/>
</dbReference>
<gene>
    <name evidence="2" type="ORF">SAMN05444278_101610</name>
</gene>
<dbReference type="RefSeq" id="WP_073191779.1">
    <property type="nucleotide sequence ID" value="NZ_FQTW01000001.1"/>
</dbReference>
<dbReference type="InterPro" id="IPR036063">
    <property type="entry name" value="Smr_dom_sf"/>
</dbReference>
<organism evidence="2 3">
    <name type="scientific">Psychroflexus salarius</name>
    <dbReference type="NCBI Taxonomy" id="1155689"/>
    <lineage>
        <taxon>Bacteria</taxon>
        <taxon>Pseudomonadati</taxon>
        <taxon>Bacteroidota</taxon>
        <taxon>Flavobacteriia</taxon>
        <taxon>Flavobacteriales</taxon>
        <taxon>Flavobacteriaceae</taxon>
        <taxon>Psychroflexus</taxon>
    </lineage>
</organism>
<evidence type="ECO:0000313" key="2">
    <source>
        <dbReference type="EMBL" id="SHE42661.1"/>
    </source>
</evidence>
<dbReference type="Pfam" id="PF01713">
    <property type="entry name" value="Smr"/>
    <property type="match status" value="1"/>
</dbReference>
<proteinExistence type="predicted"/>
<dbReference type="AlphaFoldDB" id="A0A1M4TDX9"/>